<dbReference type="AlphaFoldDB" id="A0AAU8VCQ2"/>
<sequence length="133" mass="15446">MRTIKYLAMALLLMFTVAGCQLAGWYPCPSLSGWCFPKKPAAIDFWDIAGEKEPSVEDYRTPLADGNYSVNASEYEFAQSSYFHRKIEKFEACKLDWGTRDKRPLIETFRKEGFDCLEKQGLRRNGLSERVRW</sequence>
<dbReference type="Proteomes" id="UP000191249">
    <property type="component" value="Chromosome"/>
</dbReference>
<dbReference type="PROSITE" id="PS51257">
    <property type="entry name" value="PROKAR_LIPOPROTEIN"/>
    <property type="match status" value="1"/>
</dbReference>
<dbReference type="RefSeq" id="WP_045750318.1">
    <property type="nucleotide sequence ID" value="NZ_CAUJPL010000027.1"/>
</dbReference>
<reference evidence="2 3" key="1">
    <citation type="submission" date="2017-03" db="EMBL/GenBank/DDBJ databases">
        <title>N. lactamica Y92-1009 whole genome sequence.</title>
        <authorList>
            <person name="Pandey A.K."/>
            <person name="Read R.C."/>
        </authorList>
    </citation>
    <scope>NUCLEOTIDE SEQUENCE [LARGE SCALE GENOMIC DNA]</scope>
    <source>
        <strain evidence="2 3">Y92-1009</strain>
    </source>
</reference>
<name>A0AAU8VCQ2_NEILA</name>
<organism evidence="2 3">
    <name type="scientific">Neisseria lactamica</name>
    <dbReference type="NCBI Taxonomy" id="486"/>
    <lineage>
        <taxon>Bacteria</taxon>
        <taxon>Pseudomonadati</taxon>
        <taxon>Pseudomonadota</taxon>
        <taxon>Betaproteobacteria</taxon>
        <taxon>Neisseriales</taxon>
        <taxon>Neisseriaceae</taxon>
        <taxon>Neisseria</taxon>
    </lineage>
</organism>
<dbReference type="EMBL" id="CP019894">
    <property type="protein sequence ID" value="ARB03877.1"/>
    <property type="molecule type" value="Genomic_DNA"/>
</dbReference>
<accession>A0AAU8VCQ2</accession>
<gene>
    <name evidence="2" type="ORF">B2G52_02325</name>
</gene>
<evidence type="ECO:0000313" key="3">
    <source>
        <dbReference type="Proteomes" id="UP000191249"/>
    </source>
</evidence>
<feature type="chain" id="PRO_5043482229" evidence="1">
    <location>
        <begin position="24"/>
        <end position="133"/>
    </location>
</feature>
<feature type="signal peptide" evidence="1">
    <location>
        <begin position="1"/>
        <end position="23"/>
    </location>
</feature>
<protein>
    <submittedName>
        <fullName evidence="2">RNA-binding protein</fullName>
    </submittedName>
</protein>
<evidence type="ECO:0000313" key="2">
    <source>
        <dbReference type="EMBL" id="ARB03877.1"/>
    </source>
</evidence>
<proteinExistence type="predicted"/>
<evidence type="ECO:0000256" key="1">
    <source>
        <dbReference type="SAM" id="SignalP"/>
    </source>
</evidence>
<keyword evidence="1" id="KW-0732">Signal</keyword>